<feature type="region of interest" description="Disordered" evidence="4">
    <location>
        <begin position="298"/>
        <end position="318"/>
    </location>
</feature>
<dbReference type="Gene3D" id="3.30.70.330">
    <property type="match status" value="1"/>
</dbReference>
<feature type="domain" description="RRM" evidence="5">
    <location>
        <begin position="201"/>
        <end position="280"/>
    </location>
</feature>
<dbReference type="InterPro" id="IPR012677">
    <property type="entry name" value="Nucleotide-bd_a/b_plait_sf"/>
</dbReference>
<dbReference type="EMBL" id="WJQU01000001">
    <property type="protein sequence ID" value="KAJ6645958.1"/>
    <property type="molecule type" value="Genomic_DNA"/>
</dbReference>
<comment type="caution">
    <text evidence="6">The sequence shown here is derived from an EMBL/GenBank/DDBJ whole genome shotgun (WGS) entry which is preliminary data.</text>
</comment>
<dbReference type="Pfam" id="PF23267">
    <property type="entry name" value="ENOX1"/>
    <property type="match status" value="1"/>
</dbReference>
<dbReference type="GO" id="GO:0009897">
    <property type="term" value="C:external side of plasma membrane"/>
    <property type="evidence" value="ECO:0007669"/>
    <property type="project" value="InterPro"/>
</dbReference>
<feature type="coiled-coil region" evidence="3">
    <location>
        <begin position="366"/>
        <end position="404"/>
    </location>
</feature>
<dbReference type="PANTHER" id="PTHR16001">
    <property type="entry name" value="ECTO-NOX DISULFIDE-THIOL EXCHANGER"/>
    <property type="match status" value="1"/>
</dbReference>
<feature type="region of interest" description="Disordered" evidence="4">
    <location>
        <begin position="582"/>
        <end position="609"/>
    </location>
</feature>
<dbReference type="GO" id="GO:0016491">
    <property type="term" value="F:oxidoreductase activity"/>
    <property type="evidence" value="ECO:0007669"/>
    <property type="project" value="InterPro"/>
</dbReference>
<reference evidence="6" key="1">
    <citation type="submission" date="2022-07" db="EMBL/GenBank/DDBJ databases">
        <authorList>
            <person name="Trinca V."/>
            <person name="Uliana J.V.C."/>
            <person name="Torres T.T."/>
            <person name="Ward R.J."/>
            <person name="Monesi N."/>
        </authorList>
    </citation>
    <scope>NUCLEOTIDE SEQUENCE</scope>
    <source>
        <strain evidence="6">HSMRA1968</strain>
        <tissue evidence="6">Whole embryos</tissue>
    </source>
</reference>
<evidence type="ECO:0000313" key="6">
    <source>
        <dbReference type="EMBL" id="KAJ6645958.1"/>
    </source>
</evidence>
<evidence type="ECO:0000256" key="2">
    <source>
        <dbReference type="PROSITE-ProRule" id="PRU00176"/>
    </source>
</evidence>
<evidence type="ECO:0000259" key="5">
    <source>
        <dbReference type="PROSITE" id="PS50102"/>
    </source>
</evidence>
<feature type="region of interest" description="Disordered" evidence="4">
    <location>
        <begin position="54"/>
        <end position="104"/>
    </location>
</feature>
<evidence type="ECO:0000256" key="1">
    <source>
        <dbReference type="ARBA" id="ARBA00022884"/>
    </source>
</evidence>
<evidence type="ECO:0000313" key="7">
    <source>
        <dbReference type="Proteomes" id="UP001151699"/>
    </source>
</evidence>
<evidence type="ECO:0000256" key="3">
    <source>
        <dbReference type="SAM" id="Coils"/>
    </source>
</evidence>
<keyword evidence="3" id="KW-0175">Coiled coil</keyword>
<feature type="compositionally biased region" description="Polar residues" evidence="4">
    <location>
        <begin position="592"/>
        <end position="601"/>
    </location>
</feature>
<dbReference type="InterPro" id="IPR056611">
    <property type="entry name" value="ENOX1/2_dom"/>
</dbReference>
<organism evidence="6 7">
    <name type="scientific">Pseudolycoriella hygida</name>
    <dbReference type="NCBI Taxonomy" id="35572"/>
    <lineage>
        <taxon>Eukaryota</taxon>
        <taxon>Metazoa</taxon>
        <taxon>Ecdysozoa</taxon>
        <taxon>Arthropoda</taxon>
        <taxon>Hexapoda</taxon>
        <taxon>Insecta</taxon>
        <taxon>Pterygota</taxon>
        <taxon>Neoptera</taxon>
        <taxon>Endopterygota</taxon>
        <taxon>Diptera</taxon>
        <taxon>Nematocera</taxon>
        <taxon>Sciaroidea</taxon>
        <taxon>Sciaridae</taxon>
        <taxon>Pseudolycoriella</taxon>
    </lineage>
</organism>
<dbReference type="AlphaFoldDB" id="A0A9Q0N9C0"/>
<proteinExistence type="predicted"/>
<dbReference type="GO" id="GO:0007624">
    <property type="term" value="P:ultradian rhythm"/>
    <property type="evidence" value="ECO:0007669"/>
    <property type="project" value="InterPro"/>
</dbReference>
<dbReference type="CDD" id="cd12228">
    <property type="entry name" value="RRM_ENOX"/>
    <property type="match status" value="1"/>
</dbReference>
<accession>A0A9Q0N9C0</accession>
<dbReference type="PANTHER" id="PTHR16001:SF4">
    <property type="entry name" value="ECTO-NOX DISULFIDE-THIOL EXCHANGER 1-LIKE PROTEIN"/>
    <property type="match status" value="1"/>
</dbReference>
<dbReference type="InterPro" id="IPR034140">
    <property type="entry name" value="ENOX_RRM"/>
</dbReference>
<feature type="region of interest" description="Disordered" evidence="4">
    <location>
        <begin position="477"/>
        <end position="503"/>
    </location>
</feature>
<feature type="compositionally biased region" description="Basic and acidic residues" evidence="4">
    <location>
        <begin position="298"/>
        <end position="310"/>
    </location>
</feature>
<keyword evidence="1 2" id="KW-0694">RNA-binding</keyword>
<dbReference type="InterPro" id="IPR038876">
    <property type="entry name" value="ENOX"/>
</dbReference>
<dbReference type="SUPFAM" id="SSF54928">
    <property type="entry name" value="RNA-binding domain, RBD"/>
    <property type="match status" value="1"/>
</dbReference>
<dbReference type="InterPro" id="IPR035979">
    <property type="entry name" value="RBD_domain_sf"/>
</dbReference>
<dbReference type="OrthoDB" id="10039782at2759"/>
<keyword evidence="7" id="KW-1185">Reference proteome</keyword>
<dbReference type="InterPro" id="IPR000504">
    <property type="entry name" value="RRM_dom"/>
</dbReference>
<dbReference type="Proteomes" id="UP001151699">
    <property type="component" value="Chromosome A"/>
</dbReference>
<protein>
    <submittedName>
        <fullName evidence="6">Ecto-NOX disulfide-thiol exchanger 1</fullName>
    </submittedName>
</protein>
<dbReference type="PROSITE" id="PS50102">
    <property type="entry name" value="RRM"/>
    <property type="match status" value="1"/>
</dbReference>
<evidence type="ECO:0000256" key="4">
    <source>
        <dbReference type="SAM" id="MobiDB-lite"/>
    </source>
</evidence>
<dbReference type="SMART" id="SM00360">
    <property type="entry name" value="RRM"/>
    <property type="match status" value="1"/>
</dbReference>
<dbReference type="Pfam" id="PF00076">
    <property type="entry name" value="RRM_1"/>
    <property type="match status" value="1"/>
</dbReference>
<name>A0A9Q0N9C0_9DIPT</name>
<sequence>MSFSFNNQLPTMMPILGMTNGTNFIPPIASSMPLAPITGMNDVPLEFNLKKSSNVGGSCPMDLEERDQQRNRRSTSASADRDRHDDSNNSVDNTDKNGPIINPAFGGHQNDLMFNGLMGMPQSLMMVPGMMNMNMMDPSLLQFPMMGQISSSIHPQPQSEHQATSSIAPVKEVITCKSCTLFPPNPNAPLPTTRERPPGCRTVFVGGLPENNTEDIIREIFERCGEITTLRLSKKNFCHIRFVFEASVDSAIYLSGYRIRIGSSSDASNCGRLHVDYAQARDDQYEFECKQRQLQREQRHRERVERDRMRPLSPPPIVHYTDHEAAAISEKLKQDDHFTKAVQVLITWLERGDCTKKNSNTFYSMIQSTNSHVRRLQTEKSTYEEELQKAKEQYRKQMHSMTVQFTQIEKVFGATSHKKVWDHFTKAQRKNIDLWKKQSSEIRHMQMEDFHDTDEMEMSDDSQDLPRNKRFRSDLHHTQHENFKSESDNHRNDSDKSLDHDKSIKEKQIQVLQETIRNLQTQLLENKSKEKENVSKIVDLETKLKQANVKELLLKTKIVEACKQTPKLSDGDESDVIIDLDDDKIDKPDGKQQTTNASITPTKPEKNYNDETKIGLMEARLIGLVSTFLVVHPFGASLDYIFSYVQRTAPNLRPKELEEILSRYGSIFTEEVNGIGAKIERKWKFCGFNDTKSKHD</sequence>
<dbReference type="GO" id="GO:0003723">
    <property type="term" value="F:RNA binding"/>
    <property type="evidence" value="ECO:0007669"/>
    <property type="project" value="UniProtKB-UniRule"/>
</dbReference>
<gene>
    <name evidence="6" type="primary">ENOX1</name>
    <name evidence="6" type="ORF">Bhyg_01167</name>
</gene>